<proteinExistence type="predicted"/>
<dbReference type="EMBL" id="ABNSCA010000017">
    <property type="protein sequence ID" value="ELN6934333.1"/>
    <property type="molecule type" value="Genomic_DNA"/>
</dbReference>
<evidence type="ECO:0008006" key="3">
    <source>
        <dbReference type="Google" id="ProtNLM"/>
    </source>
</evidence>
<dbReference type="Proteomes" id="UP001253463">
    <property type="component" value="Unassembled WGS sequence"/>
</dbReference>
<sequence length="478" mass="54429">MRFSEYFNLDKEQPYLDFVDVKLDTDIRVFLDPSSIKALHSTWGNELSSLLQTFFQSVLSNIHSGNHAKAQALLSSLNERNEFHLGYSNGKSRGHGFGKESAKIVWNALTKSKAAQSGLIKDLEDTALMIRGIGTDMISDAVCNILRGPLIKYTQDVCTYYGIPLTPSVPSGPIWNPEKEVWEDSYVSLPMTNEGKVILVPKILVRHRLGFDAGEYYRHYLLPQMQWEHLKANSSLVQTLKSGSKYVTKKSLIEKYGSGKLSVVEQTLSRKNVLDEYRQDKLTNPSMPIPHRHLSELEQQPSPDFVKLIEKLAAVPTGREAAAEYENVIEDILSALFYPSLCHPTKQDMIHDGRKRVDITYTNEAKSGFFWWIANHYPCAHIFVECKNYGKEMGNPEVDQIAGRFSPSRGQVGILICRKIENKELMLQRCKDTANDGRGYVLPIDDDDLKVLIKELVHSDENFQDFQLLRKTWNRLVK</sequence>
<organism evidence="1 2">
    <name type="scientific">Vibrio navarrensis</name>
    <dbReference type="NCBI Taxonomy" id="29495"/>
    <lineage>
        <taxon>Bacteria</taxon>
        <taxon>Pseudomonadati</taxon>
        <taxon>Pseudomonadota</taxon>
        <taxon>Gammaproteobacteria</taxon>
        <taxon>Vibrionales</taxon>
        <taxon>Vibrionaceae</taxon>
        <taxon>Vibrio</taxon>
    </lineage>
</organism>
<accession>A0AAI9CUY6</accession>
<gene>
    <name evidence="1" type="ORF">RZY48_003814</name>
</gene>
<reference evidence="1" key="1">
    <citation type="submission" date="2023-10" db="EMBL/GenBank/DDBJ databases">
        <authorList>
            <consortium name="PulseNet: The National Subtyping Network for Foodborne Disease Surveillance"/>
        </authorList>
    </citation>
    <scope>NUCLEOTIDE SEQUENCE</scope>
    <source>
        <strain evidence="1">PNUSAV004886</strain>
    </source>
</reference>
<evidence type="ECO:0000313" key="1">
    <source>
        <dbReference type="EMBL" id="ELN6934333.1"/>
    </source>
</evidence>
<dbReference type="AlphaFoldDB" id="A0AAI9CUY6"/>
<protein>
    <recommendedName>
        <fullName evidence="3">Restriction endonuclease type IV Mrr domain-containing protein</fullName>
    </recommendedName>
</protein>
<evidence type="ECO:0000313" key="2">
    <source>
        <dbReference type="Proteomes" id="UP001253463"/>
    </source>
</evidence>
<name>A0AAI9CUY6_9VIBR</name>
<comment type="caution">
    <text evidence="1">The sequence shown here is derived from an EMBL/GenBank/DDBJ whole genome shotgun (WGS) entry which is preliminary data.</text>
</comment>